<proteinExistence type="predicted"/>
<dbReference type="Proteomes" id="UP000295788">
    <property type="component" value="Unassembled WGS sequence"/>
</dbReference>
<keyword evidence="6" id="KW-0808">Transferase</keyword>
<dbReference type="InterPro" id="IPR036097">
    <property type="entry name" value="HisK_dim/P_sf"/>
</dbReference>
<evidence type="ECO:0000256" key="8">
    <source>
        <dbReference type="ARBA" id="ARBA00022741"/>
    </source>
</evidence>
<dbReference type="Gene3D" id="3.30.565.10">
    <property type="entry name" value="Histidine kinase-like ATPase, C-terminal domain"/>
    <property type="match status" value="1"/>
</dbReference>
<dbReference type="PROSITE" id="PS50885">
    <property type="entry name" value="HAMP"/>
    <property type="match status" value="1"/>
</dbReference>
<evidence type="ECO:0000256" key="6">
    <source>
        <dbReference type="ARBA" id="ARBA00022679"/>
    </source>
</evidence>
<dbReference type="Pfam" id="PF00672">
    <property type="entry name" value="HAMP"/>
    <property type="match status" value="1"/>
</dbReference>
<keyword evidence="12" id="KW-0902">Two-component regulatory system</keyword>
<evidence type="ECO:0000313" key="18">
    <source>
        <dbReference type="Proteomes" id="UP000295788"/>
    </source>
</evidence>
<evidence type="ECO:0000256" key="12">
    <source>
        <dbReference type="ARBA" id="ARBA00023012"/>
    </source>
</evidence>
<dbReference type="InterPro" id="IPR005467">
    <property type="entry name" value="His_kinase_dom"/>
</dbReference>
<dbReference type="GO" id="GO:0005524">
    <property type="term" value="F:ATP binding"/>
    <property type="evidence" value="ECO:0007669"/>
    <property type="project" value="UniProtKB-KW"/>
</dbReference>
<dbReference type="PRINTS" id="PR00344">
    <property type="entry name" value="BCTRLSENSOR"/>
</dbReference>
<comment type="caution">
    <text evidence="17">The sequence shown here is derived from an EMBL/GenBank/DDBJ whole genome shotgun (WGS) entry which is preliminary data.</text>
</comment>
<organism evidence="17 18">
    <name type="scientific">Tepidibacillus fermentans</name>
    <dbReference type="NCBI Taxonomy" id="1281767"/>
    <lineage>
        <taxon>Bacteria</taxon>
        <taxon>Bacillati</taxon>
        <taxon>Bacillota</taxon>
        <taxon>Bacilli</taxon>
        <taxon>Bacillales</taxon>
        <taxon>Bacillaceae</taxon>
        <taxon>Tepidibacillus</taxon>
    </lineage>
</organism>
<feature type="domain" description="Histidine kinase" evidence="15">
    <location>
        <begin position="223"/>
        <end position="445"/>
    </location>
</feature>
<dbReference type="InterPro" id="IPR050398">
    <property type="entry name" value="HssS/ArlS-like"/>
</dbReference>
<keyword evidence="10" id="KW-0067">ATP-binding</keyword>
<feature type="transmembrane region" description="Helical" evidence="14">
    <location>
        <begin position="135"/>
        <end position="155"/>
    </location>
</feature>
<dbReference type="PROSITE" id="PS50109">
    <property type="entry name" value="HIS_KIN"/>
    <property type="match status" value="1"/>
</dbReference>
<dbReference type="SUPFAM" id="SSF55874">
    <property type="entry name" value="ATPase domain of HSP90 chaperone/DNA topoisomerase II/histidine kinase"/>
    <property type="match status" value="1"/>
</dbReference>
<keyword evidence="18" id="KW-1185">Reference proteome</keyword>
<dbReference type="InterPro" id="IPR036890">
    <property type="entry name" value="HATPase_C_sf"/>
</dbReference>
<dbReference type="SUPFAM" id="SSF158472">
    <property type="entry name" value="HAMP domain-like"/>
    <property type="match status" value="1"/>
</dbReference>
<evidence type="ECO:0000256" key="9">
    <source>
        <dbReference type="ARBA" id="ARBA00022777"/>
    </source>
</evidence>
<evidence type="ECO:0000313" key="17">
    <source>
        <dbReference type="EMBL" id="TCS79890.1"/>
    </source>
</evidence>
<keyword evidence="9 17" id="KW-0418">Kinase</keyword>
<evidence type="ECO:0000256" key="2">
    <source>
        <dbReference type="ARBA" id="ARBA00004651"/>
    </source>
</evidence>
<dbReference type="Gene3D" id="1.10.287.130">
    <property type="match status" value="1"/>
</dbReference>
<evidence type="ECO:0000256" key="11">
    <source>
        <dbReference type="ARBA" id="ARBA00022989"/>
    </source>
</evidence>
<dbReference type="Pfam" id="PF02518">
    <property type="entry name" value="HATPase_c"/>
    <property type="match status" value="1"/>
</dbReference>
<dbReference type="FunFam" id="1.10.287.130:FF:000001">
    <property type="entry name" value="Two-component sensor histidine kinase"/>
    <property type="match status" value="1"/>
</dbReference>
<keyword evidence="13 14" id="KW-0472">Membrane</keyword>
<dbReference type="RefSeq" id="WP_207893694.1">
    <property type="nucleotide sequence ID" value="NZ_SMAB01000019.1"/>
</dbReference>
<evidence type="ECO:0000256" key="13">
    <source>
        <dbReference type="ARBA" id="ARBA00023136"/>
    </source>
</evidence>
<keyword evidence="5" id="KW-0597">Phosphoprotein</keyword>
<evidence type="ECO:0000256" key="10">
    <source>
        <dbReference type="ARBA" id="ARBA00022840"/>
    </source>
</evidence>
<comment type="subcellular location">
    <subcellularLocation>
        <location evidence="2">Cell membrane</location>
        <topology evidence="2">Multi-pass membrane protein</topology>
    </subcellularLocation>
</comment>
<evidence type="ECO:0000256" key="1">
    <source>
        <dbReference type="ARBA" id="ARBA00000085"/>
    </source>
</evidence>
<dbReference type="InterPro" id="IPR003594">
    <property type="entry name" value="HATPase_dom"/>
</dbReference>
<dbReference type="PANTHER" id="PTHR45528:SF1">
    <property type="entry name" value="SENSOR HISTIDINE KINASE CPXA"/>
    <property type="match status" value="1"/>
</dbReference>
<keyword evidence="8" id="KW-0547">Nucleotide-binding</keyword>
<dbReference type="AlphaFoldDB" id="A0A4R3KA99"/>
<evidence type="ECO:0000259" key="16">
    <source>
        <dbReference type="PROSITE" id="PS50885"/>
    </source>
</evidence>
<evidence type="ECO:0000256" key="7">
    <source>
        <dbReference type="ARBA" id="ARBA00022692"/>
    </source>
</evidence>
<protein>
    <recommendedName>
        <fullName evidence="3">histidine kinase</fullName>
        <ecNumber evidence="3">2.7.13.3</ecNumber>
    </recommendedName>
</protein>
<dbReference type="CDD" id="cd00075">
    <property type="entry name" value="HATPase"/>
    <property type="match status" value="1"/>
</dbReference>
<reference evidence="17 18" key="1">
    <citation type="submission" date="2019-03" db="EMBL/GenBank/DDBJ databases">
        <title>Genomic Encyclopedia of Type Strains, Phase IV (KMG-IV): sequencing the most valuable type-strain genomes for metagenomic binning, comparative biology and taxonomic classification.</title>
        <authorList>
            <person name="Goeker M."/>
        </authorList>
    </citation>
    <scope>NUCLEOTIDE SEQUENCE [LARGE SCALE GENOMIC DNA]</scope>
    <source>
        <strain evidence="17 18">DSM 23802</strain>
    </source>
</reference>
<feature type="domain" description="HAMP" evidence="16">
    <location>
        <begin position="156"/>
        <end position="208"/>
    </location>
</feature>
<dbReference type="InterPro" id="IPR003660">
    <property type="entry name" value="HAMP_dom"/>
</dbReference>
<dbReference type="FunFam" id="3.30.565.10:FF:000006">
    <property type="entry name" value="Sensor histidine kinase WalK"/>
    <property type="match status" value="1"/>
</dbReference>
<dbReference type="PANTHER" id="PTHR45528">
    <property type="entry name" value="SENSOR HISTIDINE KINASE CPXA"/>
    <property type="match status" value="1"/>
</dbReference>
<evidence type="ECO:0000256" key="4">
    <source>
        <dbReference type="ARBA" id="ARBA00022475"/>
    </source>
</evidence>
<evidence type="ECO:0000259" key="15">
    <source>
        <dbReference type="PROSITE" id="PS50109"/>
    </source>
</evidence>
<dbReference type="EC" id="2.7.13.3" evidence="3"/>
<name>A0A4R3KA99_9BACI</name>
<dbReference type="CDD" id="cd00082">
    <property type="entry name" value="HisKA"/>
    <property type="match status" value="1"/>
</dbReference>
<dbReference type="SUPFAM" id="SSF47384">
    <property type="entry name" value="Homodimeric domain of signal transducing histidine kinase"/>
    <property type="match status" value="1"/>
</dbReference>
<dbReference type="Gene3D" id="6.10.340.10">
    <property type="match status" value="1"/>
</dbReference>
<evidence type="ECO:0000256" key="5">
    <source>
        <dbReference type="ARBA" id="ARBA00022553"/>
    </source>
</evidence>
<dbReference type="CDD" id="cd06225">
    <property type="entry name" value="HAMP"/>
    <property type="match status" value="1"/>
</dbReference>
<dbReference type="SMART" id="SM00387">
    <property type="entry name" value="HATPase_c"/>
    <property type="match status" value="1"/>
</dbReference>
<keyword evidence="4" id="KW-1003">Cell membrane</keyword>
<sequence length="446" mass="50779">MYDQQAQFYIYEAEEVADIIRNDQSADNWIKAHERLGILSKFLDANLMIYDEKKNIRSFQYASEEKKIPIELNQSYLSDLWKGENIIFTGKINDRTPDLFLAAIPIRDNSKILGAVVIYSPISSLKEHVYGITRISLWVALVGILVVTILSIFIVKNLTKPLRKMEETARSIADGNFGKQVQIVSNDEVGRLASSLNHMSIELKEKIDAIQKLDRIRREFVSNVSHELRTPLTVIQSFSEAILDGLVKSDEEKEKYLANILSESQRLKRLVDDLLDLRSLEVGKVLNPDEMEYISVAKLVHFTTDNFKRLAKEKNIKLSVQPNHSDITVFGHIDRLKQVMTNLLGNAITYTPNSGIVEVSWGELENRHEVFIQVTDNGPGIPEEEIENIWERFYKVDKSRARESRGTGLGLAITKKIIELHEGHVEVKSKLGEGSSFSIFLPIVKD</sequence>
<keyword evidence="11 14" id="KW-1133">Transmembrane helix</keyword>
<dbReference type="EMBL" id="SMAB01000019">
    <property type="protein sequence ID" value="TCS79890.1"/>
    <property type="molecule type" value="Genomic_DNA"/>
</dbReference>
<comment type="catalytic activity">
    <reaction evidence="1">
        <text>ATP + protein L-histidine = ADP + protein N-phospho-L-histidine.</text>
        <dbReference type="EC" id="2.7.13.3"/>
    </reaction>
</comment>
<accession>A0A4R3KA99</accession>
<dbReference type="GO" id="GO:0000155">
    <property type="term" value="F:phosphorelay sensor kinase activity"/>
    <property type="evidence" value="ECO:0007669"/>
    <property type="project" value="InterPro"/>
</dbReference>
<dbReference type="SMART" id="SM00304">
    <property type="entry name" value="HAMP"/>
    <property type="match status" value="1"/>
</dbReference>
<dbReference type="Pfam" id="PF00512">
    <property type="entry name" value="HisKA"/>
    <property type="match status" value="1"/>
</dbReference>
<keyword evidence="7 14" id="KW-0812">Transmembrane</keyword>
<dbReference type="InterPro" id="IPR004358">
    <property type="entry name" value="Sig_transdc_His_kin-like_C"/>
</dbReference>
<evidence type="ECO:0000256" key="14">
    <source>
        <dbReference type="SAM" id="Phobius"/>
    </source>
</evidence>
<evidence type="ECO:0000256" key="3">
    <source>
        <dbReference type="ARBA" id="ARBA00012438"/>
    </source>
</evidence>
<gene>
    <name evidence="17" type="ORF">EDD72_1198</name>
</gene>
<dbReference type="SMART" id="SM00388">
    <property type="entry name" value="HisKA"/>
    <property type="match status" value="1"/>
</dbReference>
<dbReference type="InterPro" id="IPR003661">
    <property type="entry name" value="HisK_dim/P_dom"/>
</dbReference>
<dbReference type="GO" id="GO:0005886">
    <property type="term" value="C:plasma membrane"/>
    <property type="evidence" value="ECO:0007669"/>
    <property type="project" value="UniProtKB-SubCell"/>
</dbReference>